<dbReference type="Proteomes" id="UP001386955">
    <property type="component" value="Unassembled WGS sequence"/>
</dbReference>
<name>A0AAN9XUU9_PSOTE</name>
<keyword evidence="2" id="KW-1185">Reference proteome</keyword>
<sequence>MEQVKCLAPMLDFSTTGPFNEVVNGKISFIAKINETLLRASYASSIGDQRNSTKSLLYLSHSSPEINGTLLRTSYASSLGDPPNSPKSLLCLSHSSLEIGRTLLRVSYALLLGDR</sequence>
<gene>
    <name evidence="1" type="ORF">VNO78_00755</name>
</gene>
<protein>
    <submittedName>
        <fullName evidence="1">Uncharacterized protein</fullName>
    </submittedName>
</protein>
<dbReference type="EMBL" id="JAYMYS010000001">
    <property type="protein sequence ID" value="KAK7410177.1"/>
    <property type="molecule type" value="Genomic_DNA"/>
</dbReference>
<dbReference type="AlphaFoldDB" id="A0AAN9XUU9"/>
<accession>A0AAN9XUU9</accession>
<proteinExistence type="predicted"/>
<comment type="caution">
    <text evidence="1">The sequence shown here is derived from an EMBL/GenBank/DDBJ whole genome shotgun (WGS) entry which is preliminary data.</text>
</comment>
<reference evidence="1 2" key="1">
    <citation type="submission" date="2024-01" db="EMBL/GenBank/DDBJ databases">
        <title>The genomes of 5 underutilized Papilionoideae crops provide insights into root nodulation and disease resistanc.</title>
        <authorList>
            <person name="Jiang F."/>
        </authorList>
    </citation>
    <scope>NUCLEOTIDE SEQUENCE [LARGE SCALE GENOMIC DNA]</scope>
    <source>
        <strain evidence="1">DUOXIRENSHENG_FW03</strain>
        <tissue evidence="1">Leaves</tissue>
    </source>
</reference>
<evidence type="ECO:0000313" key="1">
    <source>
        <dbReference type="EMBL" id="KAK7410177.1"/>
    </source>
</evidence>
<organism evidence="1 2">
    <name type="scientific">Psophocarpus tetragonolobus</name>
    <name type="common">Winged bean</name>
    <name type="synonym">Dolichos tetragonolobus</name>
    <dbReference type="NCBI Taxonomy" id="3891"/>
    <lineage>
        <taxon>Eukaryota</taxon>
        <taxon>Viridiplantae</taxon>
        <taxon>Streptophyta</taxon>
        <taxon>Embryophyta</taxon>
        <taxon>Tracheophyta</taxon>
        <taxon>Spermatophyta</taxon>
        <taxon>Magnoliopsida</taxon>
        <taxon>eudicotyledons</taxon>
        <taxon>Gunneridae</taxon>
        <taxon>Pentapetalae</taxon>
        <taxon>rosids</taxon>
        <taxon>fabids</taxon>
        <taxon>Fabales</taxon>
        <taxon>Fabaceae</taxon>
        <taxon>Papilionoideae</taxon>
        <taxon>50 kb inversion clade</taxon>
        <taxon>NPAAA clade</taxon>
        <taxon>indigoferoid/millettioid clade</taxon>
        <taxon>Phaseoleae</taxon>
        <taxon>Psophocarpus</taxon>
    </lineage>
</organism>
<evidence type="ECO:0000313" key="2">
    <source>
        <dbReference type="Proteomes" id="UP001386955"/>
    </source>
</evidence>